<accession>A0A5B0QET3</accession>
<comment type="caution">
    <text evidence="2">The sequence shown here is derived from an EMBL/GenBank/DDBJ whole genome shotgun (WGS) entry which is preliminary data.</text>
</comment>
<protein>
    <submittedName>
        <fullName evidence="2">Uncharacterized protein</fullName>
    </submittedName>
</protein>
<evidence type="ECO:0000313" key="3">
    <source>
        <dbReference type="Proteomes" id="UP000324748"/>
    </source>
</evidence>
<feature type="compositionally biased region" description="Low complexity" evidence="1">
    <location>
        <begin position="131"/>
        <end position="145"/>
    </location>
</feature>
<keyword evidence="3" id="KW-1185">Reference proteome</keyword>
<gene>
    <name evidence="2" type="ORF">PGT21_009310</name>
</gene>
<dbReference type="Proteomes" id="UP000324748">
    <property type="component" value="Unassembled WGS sequence"/>
</dbReference>
<feature type="compositionally biased region" description="Basic residues" evidence="1">
    <location>
        <begin position="478"/>
        <end position="489"/>
    </location>
</feature>
<reference evidence="2 3" key="1">
    <citation type="submission" date="2019-05" db="EMBL/GenBank/DDBJ databases">
        <title>Emergence of the Ug99 lineage of the wheat stem rust pathogen through somatic hybridization.</title>
        <authorList>
            <person name="Li F."/>
            <person name="Upadhyaya N.M."/>
            <person name="Sperschneider J."/>
            <person name="Matny O."/>
            <person name="Nguyen-Phuc H."/>
            <person name="Mago R."/>
            <person name="Raley C."/>
            <person name="Miller M.E."/>
            <person name="Silverstein K.A.T."/>
            <person name="Henningsen E."/>
            <person name="Hirsch C.D."/>
            <person name="Visser B."/>
            <person name="Pretorius Z.A."/>
            <person name="Steffenson B.J."/>
            <person name="Schwessinger B."/>
            <person name="Dodds P.N."/>
            <person name="Figueroa M."/>
        </authorList>
    </citation>
    <scope>NUCLEOTIDE SEQUENCE [LARGE SCALE GENOMIC DNA]</scope>
    <source>
        <strain evidence="2">21-0</strain>
    </source>
</reference>
<feature type="region of interest" description="Disordered" evidence="1">
    <location>
        <begin position="474"/>
        <end position="497"/>
    </location>
</feature>
<feature type="region of interest" description="Disordered" evidence="1">
    <location>
        <begin position="131"/>
        <end position="158"/>
    </location>
</feature>
<dbReference type="OrthoDB" id="10297013at2759"/>
<evidence type="ECO:0000313" key="2">
    <source>
        <dbReference type="EMBL" id="KAA1111707.1"/>
    </source>
</evidence>
<feature type="region of interest" description="Disordered" evidence="1">
    <location>
        <begin position="182"/>
        <end position="201"/>
    </location>
</feature>
<dbReference type="EMBL" id="VSWC01000016">
    <property type="protein sequence ID" value="KAA1111707.1"/>
    <property type="molecule type" value="Genomic_DNA"/>
</dbReference>
<evidence type="ECO:0000256" key="1">
    <source>
        <dbReference type="SAM" id="MobiDB-lite"/>
    </source>
</evidence>
<proteinExistence type="predicted"/>
<dbReference type="AlphaFoldDB" id="A0A5B0QET3"/>
<organism evidence="2 3">
    <name type="scientific">Puccinia graminis f. sp. tritici</name>
    <dbReference type="NCBI Taxonomy" id="56615"/>
    <lineage>
        <taxon>Eukaryota</taxon>
        <taxon>Fungi</taxon>
        <taxon>Dikarya</taxon>
        <taxon>Basidiomycota</taxon>
        <taxon>Pucciniomycotina</taxon>
        <taxon>Pucciniomycetes</taxon>
        <taxon>Pucciniales</taxon>
        <taxon>Pucciniaceae</taxon>
        <taxon>Puccinia</taxon>
    </lineage>
</organism>
<name>A0A5B0QET3_PUCGR</name>
<sequence length="503" mass="54076">MTQQWSRRPFSPTENRYDSRIRYLEEVVHLLLAGTNSTCFSLSTPTLAGSFRYSIKRGLEPVLPDKTAMSLVADWRIGRPIRQKRFSSPPCRQNRLLATCNTSLHPARVPSPTPSTSLTNPASPATIGVADSTNTAKSSSTSNTKHQAAVNPMEVSASPTDSITTLGFAANTAQNYTPQLADPHSPPPVNHCSSPDSPVSHKRGLAGAFSFELPPPALAISLERPTSLEAHASHAITLTQRSNSANVVEPNNFSSLDNTAATATAVIDLINNNAIQNKGPSPFPPPSSSSSAHPSTTAIIIESHDQSSTLLVVNGPAPITSTATTSAPSRSYDHQLTFISATDAVIAPTSLSCLNLINNKDNQDNLLPTTNLAQSFTDTIDDNITSFPVTLPIDPTLPLPSVINNLDLVCHQTQPIKPPAQPDNFEVAAVGGIEILDNENSNAIDARLAPEYSQATLDYYNDIQEYLQQANTEGTEMKKKKKKKKKKKANLTSTPDNPILFYV</sequence>